<protein>
    <submittedName>
        <fullName evidence="1">Uncharacterized protein</fullName>
    </submittedName>
</protein>
<proteinExistence type="predicted"/>
<sequence>MALLRSLEGKYGKPTEAEPLEIAKQKIGGAYSATAFYQWKNNETRINFIFSGRFDTITHKYVDIGGSPNITIIYSPLIDEAASKL</sequence>
<dbReference type="AlphaFoldDB" id="A0A2N3G4K7"/>
<reference evidence="1 2" key="1">
    <citation type="journal article" date="2017" name="ISME J.">
        <title>Potential for microbial H2 and metal transformations associated with novel bacteria and archaea in deep terrestrial subsurface sediments.</title>
        <authorList>
            <person name="Hernsdorf A.W."/>
            <person name="Amano Y."/>
            <person name="Miyakawa K."/>
            <person name="Ise K."/>
            <person name="Suzuki Y."/>
            <person name="Anantharaman K."/>
            <person name="Probst A."/>
            <person name="Burstein D."/>
            <person name="Thomas B.C."/>
            <person name="Banfield J.F."/>
        </authorList>
    </citation>
    <scope>NUCLEOTIDE SEQUENCE [LARGE SCALE GENOMIC DNA]</scope>
    <source>
        <strain evidence="1">HGW-Actinobacteria-3</strain>
    </source>
</reference>
<name>A0A2N3G4K7_9ACTN</name>
<evidence type="ECO:0000313" key="1">
    <source>
        <dbReference type="EMBL" id="PKQ27660.1"/>
    </source>
</evidence>
<dbReference type="EMBL" id="PHEX01000067">
    <property type="protein sequence ID" value="PKQ27660.1"/>
    <property type="molecule type" value="Genomic_DNA"/>
</dbReference>
<accession>A0A2N3G4K7</accession>
<comment type="caution">
    <text evidence="1">The sequence shown here is derived from an EMBL/GenBank/DDBJ whole genome shotgun (WGS) entry which is preliminary data.</text>
</comment>
<organism evidence="1 2">
    <name type="scientific">Candidatus Anoxymicrobium japonicum</name>
    <dbReference type="NCBI Taxonomy" id="2013648"/>
    <lineage>
        <taxon>Bacteria</taxon>
        <taxon>Bacillati</taxon>
        <taxon>Actinomycetota</taxon>
        <taxon>Candidatus Geothermincolia</taxon>
        <taxon>Candidatus Geothermincolales</taxon>
        <taxon>Candidatus Anoxymicrobiaceae</taxon>
        <taxon>Candidatus Anoxymicrobium</taxon>
    </lineage>
</organism>
<dbReference type="Proteomes" id="UP000233654">
    <property type="component" value="Unassembled WGS sequence"/>
</dbReference>
<evidence type="ECO:0000313" key="2">
    <source>
        <dbReference type="Proteomes" id="UP000233654"/>
    </source>
</evidence>
<gene>
    <name evidence="1" type="ORF">CVT63_06830</name>
</gene>